<evidence type="ECO:0000313" key="3">
    <source>
        <dbReference type="EMBL" id="CAF1641364.1"/>
    </source>
</evidence>
<dbReference type="InterPro" id="IPR029417">
    <property type="entry name" value="FAM227"/>
</dbReference>
<proteinExistence type="inferred from homology"/>
<dbReference type="OrthoDB" id="73353at2759"/>
<evidence type="ECO:0000313" key="5">
    <source>
        <dbReference type="EMBL" id="CAF3793416.1"/>
    </source>
</evidence>
<dbReference type="Proteomes" id="UP000676336">
    <property type="component" value="Unassembled WGS sequence"/>
</dbReference>
<accession>A0A815T711</accession>
<gene>
    <name evidence="5" type="ORF">BYL167_LOCUS2579</name>
    <name evidence="2" type="ORF">CJN711_LOCUS27413</name>
    <name evidence="6" type="ORF">GIL414_LOCUS3556</name>
    <name evidence="3" type="ORF">KQP761_LOCUS28126</name>
    <name evidence="4" type="ORF">MBJ925_LOCUS35626</name>
    <name evidence="7" type="ORF">SMN809_LOCUS4444</name>
</gene>
<evidence type="ECO:0000256" key="1">
    <source>
        <dbReference type="ARBA" id="ARBA00008666"/>
    </source>
</evidence>
<dbReference type="EMBL" id="CAJNOW010015374">
    <property type="protein sequence ID" value="CAF1641364.1"/>
    <property type="molecule type" value="Genomic_DNA"/>
</dbReference>
<dbReference type="EMBL" id="CAJOBJ010000788">
    <property type="protein sequence ID" value="CAF3843900.1"/>
    <property type="molecule type" value="Genomic_DNA"/>
</dbReference>
<dbReference type="Proteomes" id="UP000663834">
    <property type="component" value="Unassembled WGS sequence"/>
</dbReference>
<reference evidence="2" key="1">
    <citation type="submission" date="2021-02" db="EMBL/GenBank/DDBJ databases">
        <authorList>
            <person name="Nowell W R."/>
        </authorList>
    </citation>
    <scope>NUCLEOTIDE SEQUENCE</scope>
</reference>
<name>A0A815T711_9BILA</name>
<dbReference type="EMBL" id="CAJNOV010012968">
    <property type="protein sequence ID" value="CAF1503957.1"/>
    <property type="molecule type" value="Genomic_DNA"/>
</dbReference>
<evidence type="ECO:0000313" key="2">
    <source>
        <dbReference type="EMBL" id="CAF1503957.1"/>
    </source>
</evidence>
<organism evidence="2 8">
    <name type="scientific">Rotaria magnacalcarata</name>
    <dbReference type="NCBI Taxonomy" id="392030"/>
    <lineage>
        <taxon>Eukaryota</taxon>
        <taxon>Metazoa</taxon>
        <taxon>Spiralia</taxon>
        <taxon>Gnathifera</taxon>
        <taxon>Rotifera</taxon>
        <taxon>Eurotatoria</taxon>
        <taxon>Bdelloidea</taxon>
        <taxon>Philodinida</taxon>
        <taxon>Philodinidae</taxon>
        <taxon>Rotaria</taxon>
    </lineage>
</organism>
<dbReference type="PANTHER" id="PTHR33560:SF2">
    <property type="entry name" value="PROTEIN FAM227B"/>
    <property type="match status" value="1"/>
</dbReference>
<protein>
    <recommendedName>
        <fullName evidence="9">Protein FAM227B</fullName>
    </recommendedName>
</protein>
<sequence length="424" mass="49261">MVDIQQAKIKKRSLFDELCNSELAKNFPKTDYVLVNTSDVLPSTYDDFYDEYASMFKTTLTVLQPIEDRIKECETTMNEYTNLFFKQDDDDFIPMTKVPRSFSISLDDMDKLDPNSELTAILKRRKQIFLTVSSDEKEIERKTIETLHYKPFQPNVYNDWASETTVEVIDILNKVTNAQKFKGNFPYYWNKIIHSDTSQYLLIDTFWWFYLKYFKKQFDVDEECNKYFGRISKNYVELLLSVDPWFRDKFFNIYAPYLSQAVYQTFFDTCPDSRMNLTDKFKEFVANTISEWISGAEATAESYKNWKIRADSTMITSDNALENNSSSSDILKKILRLEEELEALGGEAGDETTRSAVTKASSATPRKNISSNFNGSAQIENESFGLSNQSTLVAQFLGQCDIQPNTPRLRNINRMHIKGWSADK</sequence>
<evidence type="ECO:0000313" key="6">
    <source>
        <dbReference type="EMBL" id="CAF3843900.1"/>
    </source>
</evidence>
<dbReference type="Proteomes" id="UP000663824">
    <property type="component" value="Unassembled WGS sequence"/>
</dbReference>
<dbReference type="Proteomes" id="UP000681967">
    <property type="component" value="Unassembled WGS sequence"/>
</dbReference>
<dbReference type="AlphaFoldDB" id="A0A815T711"/>
<evidence type="ECO:0008006" key="9">
    <source>
        <dbReference type="Google" id="ProtNLM"/>
    </source>
</evidence>
<comment type="similarity">
    <text evidence="1">Belongs to the FAM227 family.</text>
</comment>
<dbReference type="Proteomes" id="UP000681720">
    <property type="component" value="Unassembled WGS sequence"/>
</dbReference>
<dbReference type="EMBL" id="CAJOBH010000457">
    <property type="protein sequence ID" value="CAF3793416.1"/>
    <property type="molecule type" value="Genomic_DNA"/>
</dbReference>
<evidence type="ECO:0000313" key="4">
    <source>
        <dbReference type="EMBL" id="CAF2206039.1"/>
    </source>
</evidence>
<dbReference type="PANTHER" id="PTHR33560">
    <property type="entry name" value="PROTEIN FAM227B"/>
    <property type="match status" value="1"/>
</dbReference>
<evidence type="ECO:0000313" key="8">
    <source>
        <dbReference type="Proteomes" id="UP000663855"/>
    </source>
</evidence>
<dbReference type="Pfam" id="PF14922">
    <property type="entry name" value="FWWh"/>
    <property type="match status" value="1"/>
</dbReference>
<dbReference type="Proteomes" id="UP000663855">
    <property type="component" value="Unassembled WGS sequence"/>
</dbReference>
<dbReference type="EMBL" id="CAJOBI010001027">
    <property type="protein sequence ID" value="CAF3859099.1"/>
    <property type="molecule type" value="Genomic_DNA"/>
</dbReference>
<evidence type="ECO:0000313" key="7">
    <source>
        <dbReference type="EMBL" id="CAF3859099.1"/>
    </source>
</evidence>
<comment type="caution">
    <text evidence="2">The sequence shown here is derived from an EMBL/GenBank/DDBJ whole genome shotgun (WGS) entry which is preliminary data.</text>
</comment>
<dbReference type="EMBL" id="CAJNRE010019699">
    <property type="protein sequence ID" value="CAF2206039.1"/>
    <property type="molecule type" value="Genomic_DNA"/>
</dbReference>